<dbReference type="STRING" id="1202772.A0A1V9ZL59"/>
<organism evidence="6 7">
    <name type="scientific">Achlya hypogyna</name>
    <name type="common">Oomycete</name>
    <name type="synonym">Protoachlya hypogyna</name>
    <dbReference type="NCBI Taxonomy" id="1202772"/>
    <lineage>
        <taxon>Eukaryota</taxon>
        <taxon>Sar</taxon>
        <taxon>Stramenopiles</taxon>
        <taxon>Oomycota</taxon>
        <taxon>Saprolegniomycetes</taxon>
        <taxon>Saprolegniales</taxon>
        <taxon>Achlyaceae</taxon>
        <taxon>Achlya</taxon>
    </lineage>
</organism>
<dbReference type="Proteomes" id="UP000243579">
    <property type="component" value="Unassembled WGS sequence"/>
</dbReference>
<name>A0A1V9ZL59_ACHHY</name>
<comment type="caution">
    <text evidence="6">The sequence shown here is derived from an EMBL/GenBank/DDBJ whole genome shotgun (WGS) entry which is preliminary data.</text>
</comment>
<dbReference type="GO" id="GO:0005634">
    <property type="term" value="C:nucleus"/>
    <property type="evidence" value="ECO:0007669"/>
    <property type="project" value="TreeGrafter"/>
</dbReference>
<feature type="compositionally biased region" description="Acidic residues" evidence="4">
    <location>
        <begin position="605"/>
        <end position="616"/>
    </location>
</feature>
<feature type="region of interest" description="Disordered" evidence="4">
    <location>
        <begin position="163"/>
        <end position="217"/>
    </location>
</feature>
<dbReference type="InterPro" id="IPR019607">
    <property type="entry name" value="Putative_zinc-finger_domain"/>
</dbReference>
<feature type="coiled-coil region" evidence="3">
    <location>
        <begin position="7"/>
        <end position="34"/>
    </location>
</feature>
<dbReference type="Pfam" id="PF00560">
    <property type="entry name" value="LRR_1"/>
    <property type="match status" value="1"/>
</dbReference>
<dbReference type="Gene3D" id="3.80.10.10">
    <property type="entry name" value="Ribonuclease Inhibitor"/>
    <property type="match status" value="1"/>
</dbReference>
<dbReference type="PROSITE" id="PS51450">
    <property type="entry name" value="LRR"/>
    <property type="match status" value="1"/>
</dbReference>
<dbReference type="Pfam" id="PF10650">
    <property type="entry name" value="zf-C3H1"/>
    <property type="match status" value="1"/>
</dbReference>
<dbReference type="InterPro" id="IPR013633">
    <property type="entry name" value="NRDE-2"/>
</dbReference>
<evidence type="ECO:0000259" key="5">
    <source>
        <dbReference type="Pfam" id="PF10650"/>
    </source>
</evidence>
<feature type="region of interest" description="Disordered" evidence="4">
    <location>
        <begin position="34"/>
        <end position="120"/>
    </location>
</feature>
<reference evidence="6 7" key="1">
    <citation type="journal article" date="2014" name="Genome Biol. Evol.">
        <title>The secreted proteins of Achlya hypogyna and Thraustotheca clavata identify the ancestral oomycete secretome and reveal gene acquisitions by horizontal gene transfer.</title>
        <authorList>
            <person name="Misner I."/>
            <person name="Blouin N."/>
            <person name="Leonard G."/>
            <person name="Richards T.A."/>
            <person name="Lane C.E."/>
        </authorList>
    </citation>
    <scope>NUCLEOTIDE SEQUENCE [LARGE SCALE GENOMIC DNA]</scope>
    <source>
        <strain evidence="6 7">ATCC 48635</strain>
    </source>
</reference>
<dbReference type="PANTHER" id="PTHR21563:SF3">
    <property type="entry name" value="ZINC FINGER C3H1 DOMAIN-CONTAINING PROTEIN"/>
    <property type="match status" value="1"/>
</dbReference>
<proteinExistence type="predicted"/>
<dbReference type="InterPro" id="IPR032675">
    <property type="entry name" value="LRR_dom_sf"/>
</dbReference>
<keyword evidence="3" id="KW-0175">Coiled coil</keyword>
<dbReference type="SMART" id="SM00369">
    <property type="entry name" value="LRR_TYP"/>
    <property type="match status" value="4"/>
</dbReference>
<keyword evidence="2" id="KW-0677">Repeat</keyword>
<keyword evidence="1" id="KW-0433">Leucine-rich repeat</keyword>
<feature type="compositionally biased region" description="Low complexity" evidence="4">
    <location>
        <begin position="79"/>
        <end position="104"/>
    </location>
</feature>
<gene>
    <name evidence="6" type="ORF">ACHHYP_08253</name>
</gene>
<protein>
    <recommendedName>
        <fullName evidence="5">Putative zinc-finger domain-containing protein</fullName>
    </recommendedName>
</protein>
<feature type="compositionally biased region" description="Pro residues" evidence="4">
    <location>
        <begin position="582"/>
        <end position="599"/>
    </location>
</feature>
<evidence type="ECO:0000256" key="4">
    <source>
        <dbReference type="SAM" id="MobiDB-lite"/>
    </source>
</evidence>
<dbReference type="OrthoDB" id="1922977at2759"/>
<dbReference type="SUPFAM" id="SSF52058">
    <property type="entry name" value="L domain-like"/>
    <property type="match status" value="1"/>
</dbReference>
<dbReference type="PANTHER" id="PTHR21563">
    <property type="entry name" value="ZINC FINGER C3H1 DOMAIN-CONTAINING PROTEIN"/>
    <property type="match status" value="1"/>
</dbReference>
<accession>A0A1V9ZL59</accession>
<evidence type="ECO:0000256" key="1">
    <source>
        <dbReference type="ARBA" id="ARBA00022614"/>
    </source>
</evidence>
<evidence type="ECO:0000313" key="6">
    <source>
        <dbReference type="EMBL" id="OQR98723.1"/>
    </source>
</evidence>
<evidence type="ECO:0000256" key="2">
    <source>
        <dbReference type="ARBA" id="ARBA00022737"/>
    </source>
</evidence>
<dbReference type="SMART" id="SM00364">
    <property type="entry name" value="LRR_BAC"/>
    <property type="match status" value="4"/>
</dbReference>
<sequence length="1451" mass="157848">MVAEPSVADLRRELAECEQELDLWKVRLSRARKKRNGLPLAPEPEPPTSDVGPNASTTAAHDDPPLLTPVQSPPPQLSPPSTTLAASITTPTASVTTPTASMTPLGLSSPTAPILDEKQLEDRRQLLQKLREEKAKAVRREKIAELEKAAAEALKKQRIAREQLERANQQRTVPPPIRTSRSHSSKRPLSATAPPPRHAKRPFNKPPEKPVDPETMALPKGEELPFECPADLLSHIFHACTRHLLQFNKPISVAQLQVLCEEYFGKEFGIVARACATTEDLTQVLSQYPFLAAAVTGVPDAAVPSLSADDLLVPSVPCDSPEALATFLLGARELVQSVLSTAALLAEPKELPLLDVVKAHTFMAAASPAPTFIELCWPPAADVALAGGRAALVFQHLVAPQETVVSAAAVAKAAEGRSTTPFPVAEASPLLVLRSFRFQPAFAQLFPARSILSNAFSHRVDPMKVLCPFEMHGVCNDHQCAYQHEREYSVAPATALTELGRFHPITADAADDPETAAAAWIASVQQAARSPTDLLFLQKAPSLAKENKPLEAWQAFVEPLVSLRKMEYDMGLGYLDEDEEPLPTPAPSPMAQPSPPAARAPPTDTTDDTAGDDEGDFVALPPADFSSAPSSLRYHTKENLQHAIHDLERQVALNPEDTDAWVSLALMHLDVDVSAQLDDVGMLSSDARLRHVLQALRRRLQTRSADEWPLEKTLHVLSRALEIEANLYHETLWRLYLALYPDDATRQELAQEALRFLPASAPLWRCFLDRCRFESVAVAQVLHYRAIDKLLRHAESGDQSRVVFEMVLRLCATYVGAGQAEAATALLLSLLAPEKADAKPLCFAAFEFDEADYCQLWLVLVHVTAVGEVPDDAIEKTSPLDWVMRPPVVPLAADATEATDAVVALAAGNMPQGTLYDAVLLINYAALAPARLRKALDRLAPVLTAAVAAGPDDDDVALLCHWARHLAGDDASRVPLPTVGYVHLLLSSAEGQLYPRGTTETPGTWVEKQLQIWAETFAGGVFAGVTLLEFAAAEGGVNCVARQLDWLLQRPRVRAELDVPAQHALWSYRLHLEARTGSVESCEGVWTRYLAFAAAEAVPEVSIGAAVAWCLAPSAHSAASKFVLFQQLLAVVPHSLHASLFVRYLAVFTDHPPYMVAFSRVTLSERQRAILKHGVRACLELHPGDARLVGVGVRLELLVAATRASMRKVQALLAASVRRNPVAAAPWTFGLALEVALGKQKAYADVAAWMAPTWTERGLAVGSGRRRCWAGATVLRLASHRLVVLPPSLLALGSLTELDLSRNCLVELPEAFGRAFPRLTRLNLAFNALRRLPDSLGSLRSLELLDVSHNHLTELPLLLGHLSKLETLDVACNLLTGVPPTFGALKAMRHLRVRGNRGVSVDVWRRLLPTCAIDVEETVGCSVCADQRHTQRLNDVLLCPKCIIQAMAPLL</sequence>
<dbReference type="Pfam" id="PF08424">
    <property type="entry name" value="NRDE-2"/>
    <property type="match status" value="1"/>
</dbReference>
<evidence type="ECO:0000256" key="3">
    <source>
        <dbReference type="SAM" id="Coils"/>
    </source>
</evidence>
<feature type="region of interest" description="Disordered" evidence="4">
    <location>
        <begin position="575"/>
        <end position="616"/>
    </location>
</feature>
<keyword evidence="7" id="KW-1185">Reference proteome</keyword>
<dbReference type="EMBL" id="JNBR01000081">
    <property type="protein sequence ID" value="OQR98723.1"/>
    <property type="molecule type" value="Genomic_DNA"/>
</dbReference>
<dbReference type="GO" id="GO:0000178">
    <property type="term" value="C:exosome (RNase complex)"/>
    <property type="evidence" value="ECO:0007669"/>
    <property type="project" value="TreeGrafter"/>
</dbReference>
<dbReference type="InterPro" id="IPR003591">
    <property type="entry name" value="Leu-rich_rpt_typical-subtyp"/>
</dbReference>
<dbReference type="InterPro" id="IPR001611">
    <property type="entry name" value="Leu-rich_rpt"/>
</dbReference>
<evidence type="ECO:0000313" key="7">
    <source>
        <dbReference type="Proteomes" id="UP000243579"/>
    </source>
</evidence>
<feature type="domain" description="Putative zinc-finger" evidence="5">
    <location>
        <begin position="466"/>
        <end position="484"/>
    </location>
</feature>
<dbReference type="InterPro" id="IPR039278">
    <property type="entry name" value="Red1"/>
</dbReference>